<dbReference type="GO" id="GO:0004305">
    <property type="term" value="F:ethanolamine kinase activity"/>
    <property type="evidence" value="ECO:0007669"/>
    <property type="project" value="UniProtKB-EC"/>
</dbReference>
<keyword evidence="5" id="KW-1185">Reference proteome</keyword>
<dbReference type="EC" id="2.7.1.82" evidence="3"/>
<dbReference type="Pfam" id="PF01633">
    <property type="entry name" value="Choline_kinase"/>
    <property type="match status" value="1"/>
</dbReference>
<dbReference type="SUPFAM" id="SSF56112">
    <property type="entry name" value="Protein kinase-like (PK-like)"/>
    <property type="match status" value="1"/>
</dbReference>
<dbReference type="PANTHER" id="PTHR22603">
    <property type="entry name" value="CHOLINE/ETHANOALAMINE KINASE"/>
    <property type="match status" value="1"/>
</dbReference>
<dbReference type="Gene3D" id="3.90.1200.10">
    <property type="match status" value="1"/>
</dbReference>
<dbReference type="EMBL" id="ONZQ02000001">
    <property type="protein sequence ID" value="SPN97800.1"/>
    <property type="molecule type" value="Genomic_DNA"/>
</dbReference>
<organism evidence="4 5">
    <name type="scientific">Cephalotrichum gorgonifer</name>
    <dbReference type="NCBI Taxonomy" id="2041049"/>
    <lineage>
        <taxon>Eukaryota</taxon>
        <taxon>Fungi</taxon>
        <taxon>Dikarya</taxon>
        <taxon>Ascomycota</taxon>
        <taxon>Pezizomycotina</taxon>
        <taxon>Sordariomycetes</taxon>
        <taxon>Hypocreomycetidae</taxon>
        <taxon>Microascales</taxon>
        <taxon>Microascaceae</taxon>
        <taxon>Cephalotrichum</taxon>
    </lineage>
</organism>
<keyword evidence="4" id="KW-0418">Kinase</keyword>
<reference evidence="4" key="1">
    <citation type="submission" date="2018-03" db="EMBL/GenBank/DDBJ databases">
        <authorList>
            <person name="Guldener U."/>
        </authorList>
    </citation>
    <scope>NUCLEOTIDE SEQUENCE</scope>
</reference>
<protein>
    <recommendedName>
        <fullName evidence="3">ethanolamine kinase</fullName>
        <ecNumber evidence="3">2.7.1.82</ecNumber>
    </recommendedName>
</protein>
<dbReference type="GO" id="GO:0005737">
    <property type="term" value="C:cytoplasm"/>
    <property type="evidence" value="ECO:0007669"/>
    <property type="project" value="TreeGrafter"/>
</dbReference>
<gene>
    <name evidence="4" type="ORF">DNG_01312</name>
</gene>
<proteinExistence type="inferred from homology"/>
<dbReference type="CDD" id="cd05157">
    <property type="entry name" value="ETNK_euk"/>
    <property type="match status" value="1"/>
</dbReference>
<dbReference type="Proteomes" id="UP001187682">
    <property type="component" value="Unassembled WGS sequence"/>
</dbReference>
<comment type="caution">
    <text evidence="4">The sequence shown here is derived from an EMBL/GenBank/DDBJ whole genome shotgun (WGS) entry which is preliminary data.</text>
</comment>
<keyword evidence="4" id="KW-0808">Transferase</keyword>
<name>A0AAE8SS23_9PEZI</name>
<accession>A0AAE8SS23</accession>
<evidence type="ECO:0000256" key="3">
    <source>
        <dbReference type="ARBA" id="ARBA00038874"/>
    </source>
</evidence>
<comment type="pathway">
    <text evidence="1">Phospholipid metabolism; phosphatidylethanolamine biosynthesis; phosphatidylethanolamine from ethanolamine: step 1/3.</text>
</comment>
<dbReference type="InterPro" id="IPR011009">
    <property type="entry name" value="Kinase-like_dom_sf"/>
</dbReference>
<comment type="similarity">
    <text evidence="2">Belongs to the choline/ethanolamine kinase family.</text>
</comment>
<evidence type="ECO:0000313" key="5">
    <source>
        <dbReference type="Proteomes" id="UP001187682"/>
    </source>
</evidence>
<evidence type="ECO:0000313" key="4">
    <source>
        <dbReference type="EMBL" id="SPN97800.1"/>
    </source>
</evidence>
<sequence>MTTSNGVPNGAPAAPSKVPILPLSYDSADAQESALRLVYAVRPEWSLPTANVKLVRCTDGITNTLMKAVNEVEGATAEETDREAILFRAYGNGTHVIIDRQREVENHELLMAHGLAPELLARFRNGMIYRFIRGTVTSTEDLRDPTIYAAVARRLAEWHARLPCVPSAPAPAPCSNGSAADVELSRRRQSIDGAAPGKPAPNMWTVMQKWIYALPVDTEQQRARQTTLQTELNRLVKDLSRRPGLGKDGLVFAHCDLLHGNVIIQPKDESRPDETVVSFIDYEYATPSPAAFDISNHFAEWAGFECNYSVLPTRSQRRDFIRRYVEAYFSHLPGADAGVDLEEETRKLVEEVDVYRGLPGFYWGIWALIQAQISEIDFDYATYAELRLGEYWAWKEATVAGGKEVKEVPLRETRWAEA</sequence>
<dbReference type="GO" id="GO:0006646">
    <property type="term" value="P:phosphatidylethanolamine biosynthetic process"/>
    <property type="evidence" value="ECO:0007669"/>
    <property type="project" value="TreeGrafter"/>
</dbReference>
<dbReference type="PANTHER" id="PTHR22603:SF66">
    <property type="entry name" value="ETHANOLAMINE KINASE"/>
    <property type="match status" value="1"/>
</dbReference>
<evidence type="ECO:0000256" key="1">
    <source>
        <dbReference type="ARBA" id="ARBA00037883"/>
    </source>
</evidence>
<dbReference type="AlphaFoldDB" id="A0AAE8SS23"/>
<evidence type="ECO:0000256" key="2">
    <source>
        <dbReference type="ARBA" id="ARBA00038211"/>
    </source>
</evidence>